<evidence type="ECO:0000313" key="5">
    <source>
        <dbReference type="Proteomes" id="UP001215598"/>
    </source>
</evidence>
<dbReference type="InterPro" id="IPR045338">
    <property type="entry name" value="DUF6535"/>
</dbReference>
<keyword evidence="2" id="KW-0472">Membrane</keyword>
<sequence length="317" mass="35282">MEDVKQNGSNDDLISAVRSGFSELIKKQDENAERLEGLRPQPAPNDMKSADAKTTFWTSYMKLADEHDKELQQKYSSDLDTGLIFAGLFSAVSSAFIIQFQPQLQSSPTIIIIAVQSLLYISLFATLLAALLAVLGKQWVVHYQAAGSRETIEERGLERQRKLDGLRRWRLDALLQMFPLLLQLALLLFSSALSVYLWSVHRAIGAMVLGLTLSAVCAYILLLLSAIVSSDSPFQTPLALVAIQLGSRIWRAFFPSVRLQWPLDMDLRPSMARLLETLKSCFHSHFDAAAGPTVRSDASSVHRSMISMEFKPTHALS</sequence>
<name>A0AAD7NUB8_9AGAR</name>
<keyword evidence="2" id="KW-0812">Transmembrane</keyword>
<comment type="caution">
    <text evidence="4">The sequence shown here is derived from an EMBL/GenBank/DDBJ whole genome shotgun (WGS) entry which is preliminary data.</text>
</comment>
<feature type="transmembrane region" description="Helical" evidence="2">
    <location>
        <begin position="204"/>
        <end position="228"/>
    </location>
</feature>
<feature type="domain" description="DUF6535" evidence="3">
    <location>
        <begin position="108"/>
        <end position="199"/>
    </location>
</feature>
<dbReference type="Pfam" id="PF20153">
    <property type="entry name" value="DUF6535"/>
    <property type="match status" value="1"/>
</dbReference>
<feature type="transmembrane region" description="Helical" evidence="2">
    <location>
        <begin position="177"/>
        <end position="198"/>
    </location>
</feature>
<evidence type="ECO:0000313" key="4">
    <source>
        <dbReference type="EMBL" id="KAJ7775417.1"/>
    </source>
</evidence>
<keyword evidence="2" id="KW-1133">Transmembrane helix</keyword>
<dbReference type="AlphaFoldDB" id="A0AAD7NUB8"/>
<reference evidence="4" key="1">
    <citation type="submission" date="2023-03" db="EMBL/GenBank/DDBJ databases">
        <title>Massive genome expansion in bonnet fungi (Mycena s.s.) driven by repeated elements and novel gene families across ecological guilds.</title>
        <authorList>
            <consortium name="Lawrence Berkeley National Laboratory"/>
            <person name="Harder C.B."/>
            <person name="Miyauchi S."/>
            <person name="Viragh M."/>
            <person name="Kuo A."/>
            <person name="Thoen E."/>
            <person name="Andreopoulos B."/>
            <person name="Lu D."/>
            <person name="Skrede I."/>
            <person name="Drula E."/>
            <person name="Henrissat B."/>
            <person name="Morin E."/>
            <person name="Kohler A."/>
            <person name="Barry K."/>
            <person name="LaButti K."/>
            <person name="Morin E."/>
            <person name="Salamov A."/>
            <person name="Lipzen A."/>
            <person name="Mereny Z."/>
            <person name="Hegedus B."/>
            <person name="Baldrian P."/>
            <person name="Stursova M."/>
            <person name="Weitz H."/>
            <person name="Taylor A."/>
            <person name="Grigoriev I.V."/>
            <person name="Nagy L.G."/>
            <person name="Martin F."/>
            <person name="Kauserud H."/>
        </authorList>
    </citation>
    <scope>NUCLEOTIDE SEQUENCE</scope>
    <source>
        <strain evidence="4">CBHHK182m</strain>
    </source>
</reference>
<feature type="region of interest" description="Disordered" evidence="1">
    <location>
        <begin position="29"/>
        <end position="48"/>
    </location>
</feature>
<feature type="transmembrane region" description="Helical" evidence="2">
    <location>
        <begin position="79"/>
        <end position="98"/>
    </location>
</feature>
<evidence type="ECO:0000256" key="2">
    <source>
        <dbReference type="SAM" id="Phobius"/>
    </source>
</evidence>
<evidence type="ECO:0000256" key="1">
    <source>
        <dbReference type="SAM" id="MobiDB-lite"/>
    </source>
</evidence>
<proteinExistence type="predicted"/>
<organism evidence="4 5">
    <name type="scientific">Mycena metata</name>
    <dbReference type="NCBI Taxonomy" id="1033252"/>
    <lineage>
        <taxon>Eukaryota</taxon>
        <taxon>Fungi</taxon>
        <taxon>Dikarya</taxon>
        <taxon>Basidiomycota</taxon>
        <taxon>Agaricomycotina</taxon>
        <taxon>Agaricomycetes</taxon>
        <taxon>Agaricomycetidae</taxon>
        <taxon>Agaricales</taxon>
        <taxon>Marasmiineae</taxon>
        <taxon>Mycenaceae</taxon>
        <taxon>Mycena</taxon>
    </lineage>
</organism>
<dbReference type="Proteomes" id="UP001215598">
    <property type="component" value="Unassembled WGS sequence"/>
</dbReference>
<keyword evidence="5" id="KW-1185">Reference proteome</keyword>
<dbReference type="EMBL" id="JARKIB010000010">
    <property type="protein sequence ID" value="KAJ7775417.1"/>
    <property type="molecule type" value="Genomic_DNA"/>
</dbReference>
<evidence type="ECO:0000259" key="3">
    <source>
        <dbReference type="Pfam" id="PF20153"/>
    </source>
</evidence>
<feature type="transmembrane region" description="Helical" evidence="2">
    <location>
        <begin position="110"/>
        <end position="135"/>
    </location>
</feature>
<protein>
    <recommendedName>
        <fullName evidence="3">DUF6535 domain-containing protein</fullName>
    </recommendedName>
</protein>
<gene>
    <name evidence="4" type="ORF">B0H16DRAFT_1756759</name>
</gene>
<accession>A0AAD7NUB8</accession>